<dbReference type="AlphaFoldDB" id="A0A4R0RJ30"/>
<evidence type="ECO:0000313" key="2">
    <source>
        <dbReference type="Proteomes" id="UP000292702"/>
    </source>
</evidence>
<proteinExistence type="predicted"/>
<dbReference type="EMBL" id="RWJN01000061">
    <property type="protein sequence ID" value="TCD68620.1"/>
    <property type="molecule type" value="Genomic_DNA"/>
</dbReference>
<keyword evidence="2" id="KW-1185">Reference proteome</keyword>
<protein>
    <submittedName>
        <fullName evidence="1">Uncharacterized protein</fullName>
    </submittedName>
</protein>
<gene>
    <name evidence="1" type="ORF">EIP91_010275</name>
</gene>
<organism evidence="1 2">
    <name type="scientific">Steccherinum ochraceum</name>
    <dbReference type="NCBI Taxonomy" id="92696"/>
    <lineage>
        <taxon>Eukaryota</taxon>
        <taxon>Fungi</taxon>
        <taxon>Dikarya</taxon>
        <taxon>Basidiomycota</taxon>
        <taxon>Agaricomycotina</taxon>
        <taxon>Agaricomycetes</taxon>
        <taxon>Polyporales</taxon>
        <taxon>Steccherinaceae</taxon>
        <taxon>Steccherinum</taxon>
    </lineage>
</organism>
<comment type="caution">
    <text evidence="1">The sequence shown here is derived from an EMBL/GenBank/DDBJ whole genome shotgun (WGS) entry which is preliminary data.</text>
</comment>
<name>A0A4R0RJ30_9APHY</name>
<accession>A0A4R0RJ30</accession>
<evidence type="ECO:0000313" key="1">
    <source>
        <dbReference type="EMBL" id="TCD68620.1"/>
    </source>
</evidence>
<reference evidence="1 2" key="1">
    <citation type="submission" date="2018-11" db="EMBL/GenBank/DDBJ databases">
        <title>Genome assembly of Steccherinum ochraceum LE-BIN_3174, the white-rot fungus of the Steccherinaceae family (The Residual Polyporoid clade, Polyporales, Basidiomycota).</title>
        <authorList>
            <person name="Fedorova T.V."/>
            <person name="Glazunova O.A."/>
            <person name="Landesman E.O."/>
            <person name="Moiseenko K.V."/>
            <person name="Psurtseva N.V."/>
            <person name="Savinova O.S."/>
            <person name="Shakhova N.V."/>
            <person name="Tyazhelova T.V."/>
            <person name="Vasina D.V."/>
        </authorList>
    </citation>
    <scope>NUCLEOTIDE SEQUENCE [LARGE SCALE GENOMIC DNA]</scope>
    <source>
        <strain evidence="1 2">LE-BIN_3174</strain>
    </source>
</reference>
<dbReference type="Proteomes" id="UP000292702">
    <property type="component" value="Unassembled WGS sequence"/>
</dbReference>
<sequence length="434" mass="48672">MAMIDSSSQRLPTVKLLQPDSPAASRIPQEIADSIIDHFTLADNRDDLHNVALVSPMWLHSARRQIFSVIVVSEAASRDGGPPHTLDVFRHRLDTMPNLKYNVLHLHLRNSHLDTHIVRNVVEQLPLLKSLHLISVHLEVRSTHLLNDIKSCGRDIALLELSGIVVSSSRPLPQIVGMFTSISKLLLGSVTYSLRAPRPVHRTSRNQDSGIGVPVKTLLLLANGSDEDLYQRLREVLDVSQARSLSLRWSRTIGASCTGVISSVSKTLRRLHVDLNGDLDLRDWMPKVLTYAPVGPDYFDYPDLSRCSALRAIHISVNNKQSCMTVWQDYLDDAVSLVGMLPRAAPLSQISIKILKRFVDDPSKEQMAVVSLPCWRRLGDLVEQFSSLKKVVIAVELKTRTRTIMPLSLRQSMQESLHLPHGCELVFDFQCSPW</sequence>